<dbReference type="Pfam" id="PF00092">
    <property type="entry name" value="VWA"/>
    <property type="match status" value="1"/>
</dbReference>
<feature type="domain" description="VWFA" evidence="1">
    <location>
        <begin position="42"/>
        <end position="179"/>
    </location>
</feature>
<proteinExistence type="predicted"/>
<dbReference type="EMBL" id="UINC01208786">
    <property type="protein sequence ID" value="SVE31503.1"/>
    <property type="molecule type" value="Genomic_DNA"/>
</dbReference>
<evidence type="ECO:0000259" key="1">
    <source>
        <dbReference type="PROSITE" id="PS50234"/>
    </source>
</evidence>
<accession>A0A383CHG7</accession>
<dbReference type="AlphaFoldDB" id="A0A383CHG7"/>
<dbReference type="SUPFAM" id="SSF53300">
    <property type="entry name" value="vWA-like"/>
    <property type="match status" value="1"/>
</dbReference>
<sequence length="179" mass="19072">MVNGHVDMFTKVNRSYLQANKAAKVFVTAHIDVKSSMPARTLTCFLIDTSGSMSGRPVHYAKEAVKAGIDSLSSTDFISVISFSNKSRIVIPTTQVVNKHSLMVAVDRLSAGGSTRMYSALETAGNEITRVYQPGIVPQIVLLTDGAPTDGVPVSQYVDAASHFFVNGGISFSAVGTQQ</sequence>
<gene>
    <name evidence="2" type="ORF">METZ01_LOCUS484357</name>
</gene>
<dbReference type="SMART" id="SM00327">
    <property type="entry name" value="VWA"/>
    <property type="match status" value="1"/>
</dbReference>
<dbReference type="PANTHER" id="PTHR10338:SF108">
    <property type="entry name" value="INTER-ALPHA-TRYPSIN INHIBITOR HEAVY CHAIN H4-LIKE PROTEIN"/>
    <property type="match status" value="1"/>
</dbReference>
<dbReference type="InterPro" id="IPR050934">
    <property type="entry name" value="ITIH"/>
</dbReference>
<reference evidence="2" key="1">
    <citation type="submission" date="2018-05" db="EMBL/GenBank/DDBJ databases">
        <authorList>
            <person name="Lanie J.A."/>
            <person name="Ng W.-L."/>
            <person name="Kazmierczak K.M."/>
            <person name="Andrzejewski T.M."/>
            <person name="Davidsen T.M."/>
            <person name="Wayne K.J."/>
            <person name="Tettelin H."/>
            <person name="Glass J.I."/>
            <person name="Rusch D."/>
            <person name="Podicherti R."/>
            <person name="Tsui H.-C.T."/>
            <person name="Winkler M.E."/>
        </authorList>
    </citation>
    <scope>NUCLEOTIDE SEQUENCE</scope>
</reference>
<name>A0A383CHG7_9ZZZZ</name>
<evidence type="ECO:0000313" key="2">
    <source>
        <dbReference type="EMBL" id="SVE31503.1"/>
    </source>
</evidence>
<dbReference type="PROSITE" id="PS50234">
    <property type="entry name" value="VWFA"/>
    <property type="match status" value="1"/>
</dbReference>
<protein>
    <recommendedName>
        <fullName evidence="1">VWFA domain-containing protein</fullName>
    </recommendedName>
</protein>
<dbReference type="Gene3D" id="3.40.50.410">
    <property type="entry name" value="von Willebrand factor, type A domain"/>
    <property type="match status" value="1"/>
</dbReference>
<dbReference type="PANTHER" id="PTHR10338">
    <property type="entry name" value="INTER-ALPHA-TRYPSIN INHIBITOR HEAVY CHAIN FAMILY MEMBER"/>
    <property type="match status" value="1"/>
</dbReference>
<organism evidence="2">
    <name type="scientific">marine metagenome</name>
    <dbReference type="NCBI Taxonomy" id="408172"/>
    <lineage>
        <taxon>unclassified sequences</taxon>
        <taxon>metagenomes</taxon>
        <taxon>ecological metagenomes</taxon>
    </lineage>
</organism>
<feature type="non-terminal residue" evidence="2">
    <location>
        <position position="179"/>
    </location>
</feature>
<dbReference type="InterPro" id="IPR036465">
    <property type="entry name" value="vWFA_dom_sf"/>
</dbReference>
<dbReference type="InterPro" id="IPR002035">
    <property type="entry name" value="VWF_A"/>
</dbReference>